<reference evidence="2" key="3">
    <citation type="submission" date="2023-05" db="EMBL/GenBank/DDBJ databases">
        <authorList>
            <person name="Smith C.H."/>
        </authorList>
    </citation>
    <scope>NUCLEOTIDE SEQUENCE</scope>
    <source>
        <strain evidence="2">CHS0354</strain>
        <tissue evidence="2">Mantle</tissue>
    </source>
</reference>
<dbReference type="AlphaFoldDB" id="A0AAE0SVI8"/>
<evidence type="ECO:0000313" key="3">
    <source>
        <dbReference type="Proteomes" id="UP001195483"/>
    </source>
</evidence>
<organism evidence="2 3">
    <name type="scientific">Potamilus streckersoni</name>
    <dbReference type="NCBI Taxonomy" id="2493646"/>
    <lineage>
        <taxon>Eukaryota</taxon>
        <taxon>Metazoa</taxon>
        <taxon>Spiralia</taxon>
        <taxon>Lophotrochozoa</taxon>
        <taxon>Mollusca</taxon>
        <taxon>Bivalvia</taxon>
        <taxon>Autobranchia</taxon>
        <taxon>Heteroconchia</taxon>
        <taxon>Palaeoheterodonta</taxon>
        <taxon>Unionida</taxon>
        <taxon>Unionoidea</taxon>
        <taxon>Unionidae</taxon>
        <taxon>Ambleminae</taxon>
        <taxon>Lampsilini</taxon>
        <taxon>Potamilus</taxon>
    </lineage>
</organism>
<comment type="caution">
    <text evidence="2">The sequence shown here is derived from an EMBL/GenBank/DDBJ whole genome shotgun (WGS) entry which is preliminary data.</text>
</comment>
<evidence type="ECO:0000256" key="1">
    <source>
        <dbReference type="SAM" id="SignalP"/>
    </source>
</evidence>
<reference evidence="2" key="2">
    <citation type="journal article" date="2021" name="Genome Biol. Evol.">
        <title>Developing a high-quality reference genome for a parasitic bivalve with doubly uniparental inheritance (Bivalvia: Unionida).</title>
        <authorList>
            <person name="Smith C.H."/>
        </authorList>
    </citation>
    <scope>NUCLEOTIDE SEQUENCE</scope>
    <source>
        <strain evidence="2">CHS0354</strain>
        <tissue evidence="2">Mantle</tissue>
    </source>
</reference>
<accession>A0AAE0SVI8</accession>
<proteinExistence type="predicted"/>
<feature type="chain" id="PRO_5042075570" evidence="1">
    <location>
        <begin position="29"/>
        <end position="522"/>
    </location>
</feature>
<dbReference type="Proteomes" id="UP001195483">
    <property type="component" value="Unassembled WGS sequence"/>
</dbReference>
<reference evidence="2" key="1">
    <citation type="journal article" date="2021" name="Genome Biol. Evol.">
        <title>A High-Quality Reference Genome for a Parasitic Bivalve with Doubly Uniparental Inheritance (Bivalvia: Unionida).</title>
        <authorList>
            <person name="Smith C.H."/>
        </authorList>
    </citation>
    <scope>NUCLEOTIDE SEQUENCE</scope>
    <source>
        <strain evidence="2">CHS0354</strain>
    </source>
</reference>
<feature type="signal peptide" evidence="1">
    <location>
        <begin position="1"/>
        <end position="28"/>
    </location>
</feature>
<evidence type="ECO:0000313" key="2">
    <source>
        <dbReference type="EMBL" id="KAK3598839.1"/>
    </source>
</evidence>
<dbReference type="EMBL" id="JAEAOA010000511">
    <property type="protein sequence ID" value="KAK3598839.1"/>
    <property type="molecule type" value="Genomic_DNA"/>
</dbReference>
<protein>
    <submittedName>
        <fullName evidence="2">Uncharacterized protein</fullName>
    </submittedName>
</protein>
<name>A0AAE0SVI8_9BIVA</name>
<gene>
    <name evidence="2" type="ORF">CHS0354_007445</name>
</gene>
<keyword evidence="1" id="KW-0732">Signal</keyword>
<sequence length="522" mass="59337">MSVSMNFRCRHCLIGLLLCLSLLQTLWSDTQWPPFQNHEGKDVNISKLISVAKSIFGVESFCNASTVQDTASLSNLCTCSEDCIRTTTCCPDNPYSYMKQSCLNIAIYLPVGSNQLARKMVDACPYHETHILPICREGVSRSIFDVPVSSKRTRLSYVHRLCALCSMEKDNDLEPWEPVVAKCVSSPSEMTESFMDMAVLKQLLSEGKCVLVYNESVAYDRNCIPSVANENVEGIVDSCNVSGLWDRYDPDIDWACKHYATQFEQFANVFCFICNPDLVSHTSGPLIDTCNVTGYWKENDITIEQGCLHHNKIDLVERNVAGGYPPYKAVDEFMHECVQVMTPSSTPAYQSISTCNVTGQWEFQDGARDILYACERDMSDLAEKLGLRSLPTLDKPFQEFKNIYCYVCNPYKSDPLYTKCNISEQWETYDDQVKNDCENGRREPKWGPFKNFNCFKCNNKGDTLKQVYILKDVISTLVHESYRYIFRASPEIFGELDRINADPKSFRQKTKASTVSSHHITQ</sequence>
<keyword evidence="3" id="KW-1185">Reference proteome</keyword>